<keyword evidence="10" id="KW-1185">Reference proteome</keyword>
<feature type="transmembrane region" description="Helical" evidence="8">
    <location>
        <begin position="83"/>
        <end position="110"/>
    </location>
</feature>
<evidence type="ECO:0000313" key="9">
    <source>
        <dbReference type="EMBL" id="PJC94274.1"/>
    </source>
</evidence>
<keyword evidence="6" id="KW-0843">Virulence</keyword>
<dbReference type="InterPro" id="IPR029025">
    <property type="entry name" value="T3SS_substrate_exporter_C"/>
</dbReference>
<dbReference type="Proteomes" id="UP000232060">
    <property type="component" value="Unassembled WGS sequence"/>
</dbReference>
<feature type="transmembrane region" description="Helical" evidence="8">
    <location>
        <begin position="178"/>
        <end position="205"/>
    </location>
</feature>
<keyword evidence="3" id="KW-1003">Cell membrane</keyword>
<evidence type="ECO:0000256" key="8">
    <source>
        <dbReference type="SAM" id="Phobius"/>
    </source>
</evidence>
<dbReference type="PANTHER" id="PTHR30531:SF14">
    <property type="entry name" value="SURFACE PRESENTATION OF ANTIGENS PROTEIN SPAS"/>
    <property type="match status" value="1"/>
</dbReference>
<comment type="similarity">
    <text evidence="2">Belongs to the type III secretion exporter family.</text>
</comment>
<dbReference type="OrthoDB" id="9807950at2"/>
<dbReference type="InterPro" id="IPR006307">
    <property type="entry name" value="BsaZ-like"/>
</dbReference>
<dbReference type="PRINTS" id="PR00950">
    <property type="entry name" value="TYPE3IMSPROT"/>
</dbReference>
<dbReference type="EMBL" id="PGCP01000005">
    <property type="protein sequence ID" value="PJC94274.1"/>
    <property type="molecule type" value="Genomic_DNA"/>
</dbReference>
<comment type="subcellular location">
    <subcellularLocation>
        <location evidence="1">Cell membrane</location>
        <topology evidence="1">Multi-pass membrane protein</topology>
    </subcellularLocation>
</comment>
<evidence type="ECO:0000256" key="2">
    <source>
        <dbReference type="ARBA" id="ARBA00010690"/>
    </source>
</evidence>
<feature type="transmembrane region" description="Helical" evidence="8">
    <location>
        <begin position="140"/>
        <end position="158"/>
    </location>
</feature>
<evidence type="ECO:0000256" key="4">
    <source>
        <dbReference type="ARBA" id="ARBA00022692"/>
    </source>
</evidence>
<accession>A0A2M8HCI6</accession>
<name>A0A2M8HCI6_9GAMM</name>
<reference evidence="9 10" key="1">
    <citation type="submission" date="2017-11" db="EMBL/GenBank/DDBJ databases">
        <title>Draft genome sequence of environmental isolate Aeromonas lusitania sp. nov. MDC 2473.</title>
        <authorList>
            <person name="Colston S.M."/>
            <person name="Navarro A."/>
            <person name="Martinez-Murcia A.J."/>
            <person name="Graf J."/>
        </authorList>
    </citation>
    <scope>NUCLEOTIDE SEQUENCE [LARGE SCALE GENOMIC DNA]</scope>
    <source>
        <strain evidence="9 10">MDC 2473</strain>
    </source>
</reference>
<evidence type="ECO:0000256" key="3">
    <source>
        <dbReference type="ARBA" id="ARBA00022475"/>
    </source>
</evidence>
<dbReference type="Gene3D" id="3.40.1690.10">
    <property type="entry name" value="secretion proteins EscU"/>
    <property type="match status" value="1"/>
</dbReference>
<evidence type="ECO:0000256" key="5">
    <source>
        <dbReference type="ARBA" id="ARBA00022989"/>
    </source>
</evidence>
<evidence type="ECO:0000313" key="10">
    <source>
        <dbReference type="Proteomes" id="UP000232060"/>
    </source>
</evidence>
<dbReference type="NCBIfam" id="TIGR01404">
    <property type="entry name" value="FlhB_rel_III"/>
    <property type="match status" value="1"/>
</dbReference>
<evidence type="ECO:0000256" key="6">
    <source>
        <dbReference type="ARBA" id="ARBA00023026"/>
    </source>
</evidence>
<feature type="transmembrane region" description="Helical" evidence="8">
    <location>
        <begin position="29"/>
        <end position="50"/>
    </location>
</feature>
<proteinExistence type="inferred from homology"/>
<keyword evidence="4 8" id="KW-0812">Transmembrane</keyword>
<dbReference type="InterPro" id="IPR006135">
    <property type="entry name" value="T3SS_substrate_exporter"/>
</dbReference>
<dbReference type="PANTHER" id="PTHR30531">
    <property type="entry name" value="FLAGELLAR BIOSYNTHETIC PROTEIN FLHB"/>
    <property type="match status" value="1"/>
</dbReference>
<evidence type="ECO:0000256" key="1">
    <source>
        <dbReference type="ARBA" id="ARBA00004651"/>
    </source>
</evidence>
<organism evidence="9 10">
    <name type="scientific">Aeromonas lusitana</name>
    <dbReference type="NCBI Taxonomy" id="931529"/>
    <lineage>
        <taxon>Bacteria</taxon>
        <taxon>Pseudomonadati</taxon>
        <taxon>Pseudomonadota</taxon>
        <taxon>Gammaproteobacteria</taxon>
        <taxon>Aeromonadales</taxon>
        <taxon>Aeromonadaceae</taxon>
        <taxon>Aeromonas</taxon>
    </lineage>
</organism>
<dbReference type="RefSeq" id="WP_100859092.1">
    <property type="nucleotide sequence ID" value="NZ_PGCP01000005.1"/>
</dbReference>
<evidence type="ECO:0000256" key="7">
    <source>
        <dbReference type="ARBA" id="ARBA00023136"/>
    </source>
</evidence>
<dbReference type="SUPFAM" id="SSF160544">
    <property type="entry name" value="EscU C-terminal domain-like"/>
    <property type="match status" value="1"/>
</dbReference>
<keyword evidence="7 8" id="KW-0472">Membrane</keyword>
<dbReference type="Pfam" id="PF01312">
    <property type="entry name" value="Bac_export_2"/>
    <property type="match status" value="1"/>
</dbReference>
<keyword evidence="5 8" id="KW-1133">Transmembrane helix</keyword>
<dbReference type="GO" id="GO:0009306">
    <property type="term" value="P:protein secretion"/>
    <property type="evidence" value="ECO:0007669"/>
    <property type="project" value="InterPro"/>
</dbReference>
<gene>
    <name evidence="9" type="ORF">CUC44_06165</name>
</gene>
<sequence>MSGEKTEQPTPKKLRDARKKGQVVKSKEVVSTAIILVLIGMLMGMSDYYLEHLGKLMLIPEPHINLPFAQALNHVIENLLQELAYLCIPILAISVLVVLTSHIAQYGFLLSGESIKPDIKKINPVEGAKKIFSIKSLMEFVKSLLKVTLLSLLVWITIEGNLQAMLQLPGCGLECVPPVLGAMLGQLMAVCAMGFVVIAIADYAFEHFQHIKQLKMSKDEVKREYKEMEGSPEIKGKRRQFHQELQSSNMRADVKRSSVIVANPTHIAIGIRYERGETPLPLVTLKFTNAQALQVRKIAEEEGIPVLQRIPLARALYRDALLNHYIPADQIEATAEVLRWLEQWRQAEEHHASW</sequence>
<protein>
    <submittedName>
        <fullName evidence="9">EscU/YscU/HrcU family type III secretion system export apparatus switch protein</fullName>
    </submittedName>
</protein>
<comment type="caution">
    <text evidence="9">The sequence shown here is derived from an EMBL/GenBank/DDBJ whole genome shotgun (WGS) entry which is preliminary data.</text>
</comment>
<dbReference type="GO" id="GO:0005886">
    <property type="term" value="C:plasma membrane"/>
    <property type="evidence" value="ECO:0007669"/>
    <property type="project" value="UniProtKB-SubCell"/>
</dbReference>
<dbReference type="AlphaFoldDB" id="A0A2M8HCI6"/>